<dbReference type="EMBL" id="JAPQES010000007">
    <property type="protein sequence ID" value="MCY6372454.1"/>
    <property type="molecule type" value="Genomic_DNA"/>
</dbReference>
<dbReference type="Pfam" id="PF05133">
    <property type="entry name" value="SPP1_portal"/>
    <property type="match status" value="1"/>
</dbReference>
<comment type="caution">
    <text evidence="1">The sequence shown here is derived from an EMBL/GenBank/DDBJ whole genome shotgun (WGS) entry which is preliminary data.</text>
</comment>
<name>A0ABT4CTP5_9CLOT</name>
<keyword evidence="2" id="KW-1185">Reference proteome</keyword>
<evidence type="ECO:0000313" key="1">
    <source>
        <dbReference type="EMBL" id="MCY6372454.1"/>
    </source>
</evidence>
<accession>A0ABT4CTP5</accession>
<sequence>MDIKQQLLKLSNSELNERKKARRDYFFYLGEYEDKEAAICDMDLLGQNWIVTDDLDYVPSQVVDNKVKPLIAKQARFMFGKEPDILFKSYDKADKEKAEELRQYIDGILNGNKFWSNTLKAFRLATVTKRVLLRMEANPGQPVRLFYHDMNDFNYEVNPNDISQIVSISLVKQDSATAKEEVSKQIWFRYTYFIQNDKCYLKTEKFKGNDLETPIETVTKDTGLSKLPCWVIVNEQSLTSSLGASDLKDLKPLQNQYNSKLSDFSDALRFNMFGMNVFIDAEEDGVNNAKVAPNSVIALRSIDNRKADLKKVESAFTNAEPVDKYLTRLENSMYEKLGIPRPEQLANVPSAKSIKYMYNDLIARCSEKWHDWEPVIRSMLRLIVEACGKFNCYDDWNHEWDKLQHNIVIKKNYPIPEDEEDQKRLAMEEVQNNVRSHRSYIKDFADDEDAEGAMKEIAEDIKTINEAEQDQFQKSVQDDLNGDDG</sequence>
<dbReference type="RefSeq" id="WP_268051448.1">
    <property type="nucleotide sequence ID" value="NZ_JAPQES010000007.1"/>
</dbReference>
<dbReference type="InterPro" id="IPR021145">
    <property type="entry name" value="Portal_protein_SPP1_Gp6-like"/>
</dbReference>
<proteinExistence type="predicted"/>
<organism evidence="1 2">
    <name type="scientific">Clostridium ganghwense</name>
    <dbReference type="NCBI Taxonomy" id="312089"/>
    <lineage>
        <taxon>Bacteria</taxon>
        <taxon>Bacillati</taxon>
        <taxon>Bacillota</taxon>
        <taxon>Clostridia</taxon>
        <taxon>Eubacteriales</taxon>
        <taxon>Clostridiaceae</taxon>
        <taxon>Clostridium</taxon>
    </lineage>
</organism>
<protein>
    <submittedName>
        <fullName evidence="1">Phage portal protein</fullName>
    </submittedName>
</protein>
<reference evidence="1" key="1">
    <citation type="submission" date="2022-12" db="EMBL/GenBank/DDBJ databases">
        <authorList>
            <person name="Wang J."/>
        </authorList>
    </citation>
    <scope>NUCLEOTIDE SEQUENCE</scope>
    <source>
        <strain evidence="1">HY-42-06</strain>
    </source>
</reference>
<gene>
    <name evidence="1" type="ORF">OXH55_17640</name>
</gene>
<dbReference type="Proteomes" id="UP001079657">
    <property type="component" value="Unassembled WGS sequence"/>
</dbReference>
<evidence type="ECO:0000313" key="2">
    <source>
        <dbReference type="Proteomes" id="UP001079657"/>
    </source>
</evidence>